<comment type="caution">
    <text evidence="7">The sequence shown here is derived from an EMBL/GenBank/DDBJ whole genome shotgun (WGS) entry which is preliminary data.</text>
</comment>
<comment type="cofactor">
    <cofactor evidence="2">
        <name>Mg(2+)</name>
        <dbReference type="ChEBI" id="CHEBI:18420"/>
    </cofactor>
</comment>
<organism evidence="7">
    <name type="scientific">marine sediment metagenome</name>
    <dbReference type="NCBI Taxonomy" id="412755"/>
    <lineage>
        <taxon>unclassified sequences</taxon>
        <taxon>metagenomes</taxon>
        <taxon>ecological metagenomes</taxon>
    </lineage>
</organism>
<dbReference type="PANTHER" id="PTHR20854:SF4">
    <property type="entry name" value="INOSITOL-1-MONOPHOSPHATASE-RELATED"/>
    <property type="match status" value="1"/>
</dbReference>
<gene>
    <name evidence="7" type="ORF">S01H1_58390</name>
</gene>
<protein>
    <recommendedName>
        <fullName evidence="3">inositol-phosphate phosphatase</fullName>
        <ecNumber evidence="3">3.1.3.25</ecNumber>
    </recommendedName>
</protein>
<evidence type="ECO:0000256" key="4">
    <source>
        <dbReference type="ARBA" id="ARBA00022723"/>
    </source>
</evidence>
<dbReference type="GO" id="GO:0046872">
    <property type="term" value="F:metal ion binding"/>
    <property type="evidence" value="ECO:0007669"/>
    <property type="project" value="UniProtKB-KW"/>
</dbReference>
<dbReference type="InterPro" id="IPR020583">
    <property type="entry name" value="Inositol_monoP_metal-BS"/>
</dbReference>
<proteinExistence type="predicted"/>
<dbReference type="Pfam" id="PF00459">
    <property type="entry name" value="Inositol_P"/>
    <property type="match status" value="1"/>
</dbReference>
<evidence type="ECO:0000256" key="2">
    <source>
        <dbReference type="ARBA" id="ARBA00001946"/>
    </source>
</evidence>
<evidence type="ECO:0000256" key="6">
    <source>
        <dbReference type="ARBA" id="ARBA00022842"/>
    </source>
</evidence>
<dbReference type="GO" id="GO:0007165">
    <property type="term" value="P:signal transduction"/>
    <property type="evidence" value="ECO:0007669"/>
    <property type="project" value="TreeGrafter"/>
</dbReference>
<dbReference type="CDD" id="cd01639">
    <property type="entry name" value="IMPase"/>
    <property type="match status" value="1"/>
</dbReference>
<accession>X0VLW1</accession>
<keyword evidence="4" id="KW-0479">Metal-binding</keyword>
<dbReference type="EC" id="3.1.3.25" evidence="3"/>
<evidence type="ECO:0000256" key="5">
    <source>
        <dbReference type="ARBA" id="ARBA00022801"/>
    </source>
</evidence>
<dbReference type="AlphaFoldDB" id="X0VLW1"/>
<dbReference type="InterPro" id="IPR033942">
    <property type="entry name" value="IMPase"/>
</dbReference>
<name>X0VLW1_9ZZZZ</name>
<dbReference type="SUPFAM" id="SSF56655">
    <property type="entry name" value="Carbohydrate phosphatase"/>
    <property type="match status" value="1"/>
</dbReference>
<dbReference type="Gene3D" id="3.30.540.10">
    <property type="entry name" value="Fructose-1,6-Bisphosphatase, subunit A, domain 1"/>
    <property type="match status" value="1"/>
</dbReference>
<dbReference type="InterPro" id="IPR000760">
    <property type="entry name" value="Inositol_monophosphatase-like"/>
</dbReference>
<dbReference type="GO" id="GO:0008934">
    <property type="term" value="F:inositol monophosphate 1-phosphatase activity"/>
    <property type="evidence" value="ECO:0007669"/>
    <property type="project" value="InterPro"/>
</dbReference>
<dbReference type="Gene3D" id="3.40.190.80">
    <property type="match status" value="1"/>
</dbReference>
<sequence length="237" mass="25729">WESELEIDTKSSEVDLVTDVDRACEARIVEGIRAERPDDGILAEEGSAYEARGSAWRWVIDPLDGTTNYAHGYPCFCVSIGIERDGQPALGVVYNPILDELYRAVRGAGAFRNDRAIRVSPETRLGRSLLSTGFAYDRRDASGPDLVHFEAFLRAGRAVRRDGSAALDLCAVACGRFDGYWELRLKPWDVSAGGLIVQEAGGRMSDAAGTGAPWSGEEVVASNGHIHDAMLQVLARS</sequence>
<keyword evidence="6" id="KW-0460">Magnesium</keyword>
<dbReference type="PRINTS" id="PR00377">
    <property type="entry name" value="IMPHPHTASES"/>
</dbReference>
<dbReference type="GO" id="GO:0006020">
    <property type="term" value="P:inositol metabolic process"/>
    <property type="evidence" value="ECO:0007669"/>
    <property type="project" value="TreeGrafter"/>
</dbReference>
<dbReference type="FunFam" id="3.30.540.10:FF:000003">
    <property type="entry name" value="Inositol-1-monophosphatase"/>
    <property type="match status" value="1"/>
</dbReference>
<dbReference type="EMBL" id="BARS01038143">
    <property type="protein sequence ID" value="GAG19240.1"/>
    <property type="molecule type" value="Genomic_DNA"/>
</dbReference>
<evidence type="ECO:0000256" key="1">
    <source>
        <dbReference type="ARBA" id="ARBA00001033"/>
    </source>
</evidence>
<dbReference type="PANTHER" id="PTHR20854">
    <property type="entry name" value="INOSITOL MONOPHOSPHATASE"/>
    <property type="match status" value="1"/>
</dbReference>
<reference evidence="7" key="1">
    <citation type="journal article" date="2014" name="Front. Microbiol.">
        <title>High frequency of phylogenetically diverse reductive dehalogenase-homologous genes in deep subseafloor sedimentary metagenomes.</title>
        <authorList>
            <person name="Kawai M."/>
            <person name="Futagami T."/>
            <person name="Toyoda A."/>
            <person name="Takaki Y."/>
            <person name="Nishi S."/>
            <person name="Hori S."/>
            <person name="Arai W."/>
            <person name="Tsubouchi T."/>
            <person name="Morono Y."/>
            <person name="Uchiyama I."/>
            <person name="Ito T."/>
            <person name="Fujiyama A."/>
            <person name="Inagaki F."/>
            <person name="Takami H."/>
        </authorList>
    </citation>
    <scope>NUCLEOTIDE SEQUENCE</scope>
    <source>
        <strain evidence="7">Expedition CK06-06</strain>
    </source>
</reference>
<comment type="catalytic activity">
    <reaction evidence="1">
        <text>a myo-inositol phosphate + H2O = myo-inositol + phosphate</text>
        <dbReference type="Rhea" id="RHEA:24056"/>
        <dbReference type="ChEBI" id="CHEBI:15377"/>
        <dbReference type="ChEBI" id="CHEBI:17268"/>
        <dbReference type="ChEBI" id="CHEBI:43474"/>
        <dbReference type="ChEBI" id="CHEBI:84139"/>
        <dbReference type="EC" id="3.1.3.25"/>
    </reaction>
</comment>
<keyword evidence="5" id="KW-0378">Hydrolase</keyword>
<dbReference type="PRINTS" id="PR01959">
    <property type="entry name" value="SBIMPHPHTASE"/>
</dbReference>
<dbReference type="InterPro" id="IPR022337">
    <property type="entry name" value="Inositol_monophosphatase_SuhB"/>
</dbReference>
<dbReference type="PROSITE" id="PS00629">
    <property type="entry name" value="IMP_1"/>
    <property type="match status" value="1"/>
</dbReference>
<evidence type="ECO:0000256" key="3">
    <source>
        <dbReference type="ARBA" id="ARBA00013106"/>
    </source>
</evidence>
<evidence type="ECO:0000313" key="7">
    <source>
        <dbReference type="EMBL" id="GAG19240.1"/>
    </source>
</evidence>
<feature type="non-terminal residue" evidence="7">
    <location>
        <position position="1"/>
    </location>
</feature>